<sequence length="310" mass="34400">MTPLEATNVFLVSVTASNPAAFTVCTPNNHADLGYYLVIAGPHAVLNIPLPLNGLLPTHGPVIRILLAFQQSVAFERFNLPVVAEDTIRTILCSLWAFWSDLHGIPAHVYPEFCARLKEFMPSERPEGGDVTLAMGHFVEWVKGQWALRYHNIDADEVQDAVQQLYGYKLTSYREVQAGDGGEQDPDSTAAAQGKTWVRLHRQAKGTRNLLAYSPENFSVWDIQRRYDDDSSDESMSTEDATQEAAETAGMPPALSTTRMHSADAHNEVVVTQAQASSRGDAPDIDLETPFDAMRAWRHTHWVPGPWSRS</sequence>
<dbReference type="EMBL" id="LR728295">
    <property type="protein sequence ID" value="VWP00246.1"/>
    <property type="molecule type" value="Genomic_DNA"/>
</dbReference>
<organism evidence="2">
    <name type="scientific">Ganoderma boninense</name>
    <dbReference type="NCBI Taxonomy" id="34458"/>
    <lineage>
        <taxon>Eukaryota</taxon>
        <taxon>Fungi</taxon>
        <taxon>Dikarya</taxon>
        <taxon>Basidiomycota</taxon>
        <taxon>Agaricomycotina</taxon>
        <taxon>Agaricomycetes</taxon>
        <taxon>Polyporales</taxon>
        <taxon>Polyporaceae</taxon>
        <taxon>Ganoderma</taxon>
    </lineage>
</organism>
<name>A0A5K1K2E4_9APHY</name>
<protein>
    <submittedName>
        <fullName evidence="2">Uncharacterized protein</fullName>
    </submittedName>
</protein>
<proteinExistence type="predicted"/>
<feature type="region of interest" description="Disordered" evidence="1">
    <location>
        <begin position="229"/>
        <end position="250"/>
    </location>
</feature>
<gene>
    <name evidence="2" type="primary">Q1HA66</name>
</gene>
<evidence type="ECO:0000256" key="1">
    <source>
        <dbReference type="SAM" id="MobiDB-lite"/>
    </source>
</evidence>
<reference evidence="2" key="1">
    <citation type="submission" date="2019-10" db="EMBL/GenBank/DDBJ databases">
        <authorList>
            <person name="Nor Muhammad N."/>
        </authorList>
    </citation>
    <scope>NUCLEOTIDE SEQUENCE</scope>
</reference>
<dbReference type="AlphaFoldDB" id="A0A5K1K2E4"/>
<feature type="compositionally biased region" description="Low complexity" evidence="1">
    <location>
        <begin position="238"/>
        <end position="249"/>
    </location>
</feature>
<accession>A0A5K1K2E4</accession>
<evidence type="ECO:0000313" key="2">
    <source>
        <dbReference type="EMBL" id="VWP00246.1"/>
    </source>
</evidence>